<feature type="transmembrane region" description="Helical" evidence="3">
    <location>
        <begin position="130"/>
        <end position="149"/>
    </location>
</feature>
<evidence type="ECO:0000256" key="2">
    <source>
        <dbReference type="PROSITE-ProRule" id="PRU00284"/>
    </source>
</evidence>
<keyword evidence="3" id="KW-1133">Transmembrane helix</keyword>
<name>A0A1V4IVA1_9CLOT</name>
<dbReference type="Gene3D" id="1.10.287.950">
    <property type="entry name" value="Methyl-accepting chemotaxis protein"/>
    <property type="match status" value="1"/>
</dbReference>
<dbReference type="AlphaFoldDB" id="A0A1V4IVA1"/>
<dbReference type="EMBL" id="MZGV01000006">
    <property type="protein sequence ID" value="OPJ63961.1"/>
    <property type="molecule type" value="Genomic_DNA"/>
</dbReference>
<accession>A0A1V4IVA1</accession>
<dbReference type="PANTHER" id="PTHR32089:SF112">
    <property type="entry name" value="LYSOZYME-LIKE PROTEIN-RELATED"/>
    <property type="match status" value="1"/>
</dbReference>
<feature type="transmembrane region" description="Helical" evidence="3">
    <location>
        <begin position="107"/>
        <end position="125"/>
    </location>
</feature>
<evidence type="ECO:0000259" key="4">
    <source>
        <dbReference type="PROSITE" id="PS50111"/>
    </source>
</evidence>
<evidence type="ECO:0000313" key="6">
    <source>
        <dbReference type="Proteomes" id="UP000190080"/>
    </source>
</evidence>
<feature type="domain" description="Methyl-accepting transducer" evidence="4">
    <location>
        <begin position="227"/>
        <end position="463"/>
    </location>
</feature>
<evidence type="ECO:0000313" key="5">
    <source>
        <dbReference type="EMBL" id="OPJ63961.1"/>
    </source>
</evidence>
<dbReference type="SMART" id="SM00283">
    <property type="entry name" value="MA"/>
    <property type="match status" value="1"/>
</dbReference>
<dbReference type="RefSeq" id="WP_079422270.1">
    <property type="nucleotide sequence ID" value="NZ_MZGV01000006.1"/>
</dbReference>
<evidence type="ECO:0000256" key="3">
    <source>
        <dbReference type="SAM" id="Phobius"/>
    </source>
</evidence>
<dbReference type="SUPFAM" id="SSF58104">
    <property type="entry name" value="Methyl-accepting chemotaxis protein (MCP) signaling domain"/>
    <property type="match status" value="1"/>
</dbReference>
<keyword evidence="6" id="KW-1185">Reference proteome</keyword>
<dbReference type="GO" id="GO:0016020">
    <property type="term" value="C:membrane"/>
    <property type="evidence" value="ECO:0007669"/>
    <property type="project" value="InterPro"/>
</dbReference>
<evidence type="ECO:0000256" key="1">
    <source>
        <dbReference type="ARBA" id="ARBA00023224"/>
    </source>
</evidence>
<keyword evidence="3" id="KW-0812">Transmembrane</keyword>
<dbReference type="STRING" id="1450648.CLORY_08330"/>
<comment type="caution">
    <text evidence="5">The sequence shown here is derived from an EMBL/GenBank/DDBJ whole genome shotgun (WGS) entry which is preliminary data.</text>
</comment>
<gene>
    <name evidence="5" type="primary">mcp4_1</name>
    <name evidence="5" type="ORF">CLORY_08330</name>
</gene>
<dbReference type="Proteomes" id="UP000190080">
    <property type="component" value="Unassembled WGS sequence"/>
</dbReference>
<protein>
    <submittedName>
        <fullName evidence="5">Methyl-accepting chemotaxis protein 4</fullName>
    </submittedName>
</protein>
<dbReference type="PANTHER" id="PTHR32089">
    <property type="entry name" value="METHYL-ACCEPTING CHEMOTAXIS PROTEIN MCPB"/>
    <property type="match status" value="1"/>
</dbReference>
<proteinExistence type="predicted"/>
<feature type="transmembrane region" description="Helical" evidence="3">
    <location>
        <begin position="161"/>
        <end position="183"/>
    </location>
</feature>
<dbReference type="Pfam" id="PF00015">
    <property type="entry name" value="MCPsignal"/>
    <property type="match status" value="1"/>
</dbReference>
<keyword evidence="1 2" id="KW-0807">Transducer</keyword>
<dbReference type="InterPro" id="IPR004089">
    <property type="entry name" value="MCPsignal_dom"/>
</dbReference>
<dbReference type="GO" id="GO:0007165">
    <property type="term" value="P:signal transduction"/>
    <property type="evidence" value="ECO:0007669"/>
    <property type="project" value="UniProtKB-KW"/>
</dbReference>
<sequence length="509" mass="56337">MSNEESSILSFNKRTLKFVLAIYVLCGVVSLLFFCAIKILGFNNKIKVMYLLILAGIVVVYAIVFFTCYKLTVTPKGFNTRAFRITKVMVLIATYFQYLYLNFTMDLGSLWLVVFFFVILGGMFFDVKMIVASIILSILSQIIVFINKPSIFAGSNSLDELLMRAVAIGLTLVGIFLIVYFAANLLKTVGNKEIEIRSENEKLVNLFKSISEASSTILASSENLGAAIEQQTSALQEVSGTSQTVSTDSSEMLEKSNKNKEILTKLLNANEVVANKTDDIEDKIKEVLHITDDNEMSLNNTLTIINDIKNGIENTFESTRELEQKSGEVDEILSLIGDISEQTNLLALNASIEAARAGEYGKGFAVVADEIRELAEGTQQSLGQVKSIVDELKSKIYTVQHQMTDNNEKSQTGNKLINETVEGLKTMTSRLKLFSNNITDISRASDTLLSETKNVVQFNEQISQITESTISKYGLVTEEIAQSAAASEEIEASINELKNIAMDMNKLIE</sequence>
<dbReference type="OrthoDB" id="9811961at2"/>
<keyword evidence="3" id="KW-0472">Membrane</keyword>
<feature type="transmembrane region" description="Helical" evidence="3">
    <location>
        <begin position="20"/>
        <end position="42"/>
    </location>
</feature>
<reference evidence="5 6" key="1">
    <citation type="submission" date="2017-03" db="EMBL/GenBank/DDBJ databases">
        <title>Genome sequence of Clostridium oryzae DSM 28571.</title>
        <authorList>
            <person name="Poehlein A."/>
            <person name="Daniel R."/>
        </authorList>
    </citation>
    <scope>NUCLEOTIDE SEQUENCE [LARGE SCALE GENOMIC DNA]</scope>
    <source>
        <strain evidence="5 6">DSM 28571</strain>
    </source>
</reference>
<feature type="transmembrane region" description="Helical" evidence="3">
    <location>
        <begin position="48"/>
        <end position="69"/>
    </location>
</feature>
<organism evidence="5 6">
    <name type="scientific">Clostridium oryzae</name>
    <dbReference type="NCBI Taxonomy" id="1450648"/>
    <lineage>
        <taxon>Bacteria</taxon>
        <taxon>Bacillati</taxon>
        <taxon>Bacillota</taxon>
        <taxon>Clostridia</taxon>
        <taxon>Eubacteriales</taxon>
        <taxon>Clostridiaceae</taxon>
        <taxon>Clostridium</taxon>
    </lineage>
</organism>
<dbReference type="PROSITE" id="PS50111">
    <property type="entry name" value="CHEMOTAXIS_TRANSDUC_2"/>
    <property type="match status" value="1"/>
</dbReference>
<feature type="transmembrane region" description="Helical" evidence="3">
    <location>
        <begin position="81"/>
        <end position="101"/>
    </location>
</feature>